<evidence type="ECO:0000259" key="5">
    <source>
        <dbReference type="Pfam" id="PF03936"/>
    </source>
</evidence>
<evidence type="ECO:0000313" key="7">
    <source>
        <dbReference type="RefSeq" id="XP_019086441.1"/>
    </source>
</evidence>
<gene>
    <name evidence="7" type="primary">LOC104718686</name>
</gene>
<organism evidence="6 7">
    <name type="scientific">Camelina sativa</name>
    <name type="common">False flax</name>
    <name type="synonym">Myagrum sativum</name>
    <dbReference type="NCBI Taxonomy" id="90675"/>
    <lineage>
        <taxon>Eukaryota</taxon>
        <taxon>Viridiplantae</taxon>
        <taxon>Streptophyta</taxon>
        <taxon>Embryophyta</taxon>
        <taxon>Tracheophyta</taxon>
        <taxon>Spermatophyta</taxon>
        <taxon>Magnoliopsida</taxon>
        <taxon>eudicotyledons</taxon>
        <taxon>Gunneridae</taxon>
        <taxon>Pentapetalae</taxon>
        <taxon>rosids</taxon>
        <taxon>malvids</taxon>
        <taxon>Brassicales</taxon>
        <taxon>Brassicaceae</taxon>
        <taxon>Camelineae</taxon>
        <taxon>Camelina</taxon>
    </lineage>
</organism>
<dbReference type="InterPro" id="IPR001906">
    <property type="entry name" value="Terpene_synth_N"/>
</dbReference>
<dbReference type="Gene3D" id="1.10.600.10">
    <property type="entry name" value="Farnesyl Diphosphate Synthase"/>
    <property type="match status" value="1"/>
</dbReference>
<dbReference type="InterPro" id="IPR044814">
    <property type="entry name" value="Terpene_cyclase_plant_C1"/>
</dbReference>
<reference evidence="7" key="2">
    <citation type="submission" date="2025-08" db="UniProtKB">
        <authorList>
            <consortium name="RefSeq"/>
        </authorList>
    </citation>
    <scope>IDENTIFICATION</scope>
    <source>
        <tissue evidence="7">Leaf</tissue>
    </source>
</reference>
<feature type="domain" description="Terpene synthase metal-binding" evidence="5">
    <location>
        <begin position="304"/>
        <end position="541"/>
    </location>
</feature>
<keyword evidence="2" id="KW-0460">Magnesium</keyword>
<accession>A0ABM1QI53</accession>
<keyword evidence="3" id="KW-0464">Manganese</keyword>
<dbReference type="InterPro" id="IPR005630">
    <property type="entry name" value="Terpene_synthase_metal-bd"/>
</dbReference>
<dbReference type="Pfam" id="PF01397">
    <property type="entry name" value="Terpene_synth"/>
    <property type="match status" value="1"/>
</dbReference>
<evidence type="ECO:0000259" key="4">
    <source>
        <dbReference type="Pfam" id="PF01397"/>
    </source>
</evidence>
<dbReference type="InterPro" id="IPR008949">
    <property type="entry name" value="Isoprenoid_synthase_dom_sf"/>
</dbReference>
<dbReference type="CDD" id="cd00684">
    <property type="entry name" value="Terpene_cyclase_plant_C1"/>
    <property type="match status" value="1"/>
</dbReference>
<dbReference type="InterPro" id="IPR034741">
    <property type="entry name" value="Terpene_cyclase-like_1_C"/>
</dbReference>
<reference evidence="6" key="1">
    <citation type="journal article" date="2014" name="Nat. Commun.">
        <title>The emerging biofuel crop Camelina sativa retains a highly undifferentiated hexaploid genome structure.</title>
        <authorList>
            <person name="Kagale S."/>
            <person name="Koh C."/>
            <person name="Nixon J."/>
            <person name="Bollina V."/>
            <person name="Clarke W.E."/>
            <person name="Tuteja R."/>
            <person name="Spillane C."/>
            <person name="Robinson S.J."/>
            <person name="Links M.G."/>
            <person name="Clarke C."/>
            <person name="Higgins E.E."/>
            <person name="Huebert T."/>
            <person name="Sharpe A.G."/>
            <person name="Parkin I.A."/>
        </authorList>
    </citation>
    <scope>NUCLEOTIDE SEQUENCE [LARGE SCALE GENOMIC DNA]</scope>
    <source>
        <strain evidence="6">cv. DH55</strain>
    </source>
</reference>
<feature type="domain" description="Terpene synthase N-terminal" evidence="4">
    <location>
        <begin position="63"/>
        <end position="245"/>
    </location>
</feature>
<dbReference type="GeneID" id="104718686"/>
<sequence length="605" mass="70330">MCSIFLSPLQMAAQNISFISAFVCNSHHQNTQHFPCNAVSKTTSPHAVSTVCRRSANYQPPLWDHQYLLSLQSIYVKQVETTEKAKLLKEEVRKKLGEIDQGSVEQLEMIDSLQRLGISHHYKHEIHDILKNIHDQRGKIERESQDLHATSLEFFLLRQHGFDVSQDDFDVFKSEIGVFRRTLSSDIKGLLSLYEASYFSTDSDFKLKENRLYASERLSEFVAESSKTIRREDEAYMLEMVERALETPYHWSIRRLEARWYIHVYVNKHDMNPLFLEFAALDFNMLQANHQEELKLISSWWNSTGFTKQLDFVRDRITESYFWSIGIFYEPEFKYHRKILTKIFMLIVIMDDIYDVYGTVEELEIFTNVVEKWDVNHVERLPRYLKVCFLFLFNEVNQIGYDVLRDKGLNVIPYLKQVWADLFKTFLTEAKWYKTGHKPSFEEYMQNGVISSSVPAILLHLYFVLSDHISDQTLTDVSKNHHSVVRSCATILRLANDLATSKEEMARGDSPKSVQCYIYETGASEEEARGHMQSMISDSWDVINSDFKRAHTSSLPSGFVAAAANLNRVVQCIYQHGDGHGSPEKTKIVDYIRSLFFNPVPFVGL</sequence>
<dbReference type="SUPFAM" id="SSF48239">
    <property type="entry name" value="Terpenoid cyclases/Protein prenyltransferases"/>
    <property type="match status" value="1"/>
</dbReference>
<dbReference type="PANTHER" id="PTHR31225:SF129">
    <property type="entry name" value="(RAPE) HYPOTHETICAL PROTEIN"/>
    <property type="match status" value="1"/>
</dbReference>
<protein>
    <submittedName>
        <fullName evidence="7">(E)-beta-ocimene synthase, chloroplastic-like</fullName>
    </submittedName>
</protein>
<proteinExistence type="predicted"/>
<dbReference type="InterPro" id="IPR008930">
    <property type="entry name" value="Terpenoid_cyclase/PrenylTrfase"/>
</dbReference>
<keyword evidence="1" id="KW-0479">Metal-binding</keyword>
<name>A0ABM1QI53_CAMSA</name>
<dbReference type="PANTHER" id="PTHR31225">
    <property type="entry name" value="OS04G0344100 PROTEIN-RELATED"/>
    <property type="match status" value="1"/>
</dbReference>
<evidence type="ECO:0000256" key="3">
    <source>
        <dbReference type="ARBA" id="ARBA00023211"/>
    </source>
</evidence>
<dbReference type="InterPro" id="IPR036965">
    <property type="entry name" value="Terpene_synth_N_sf"/>
</dbReference>
<dbReference type="Pfam" id="PF03936">
    <property type="entry name" value="Terpene_synth_C"/>
    <property type="match status" value="1"/>
</dbReference>
<dbReference type="InterPro" id="IPR050148">
    <property type="entry name" value="Terpene_synthase-like"/>
</dbReference>
<dbReference type="SUPFAM" id="SSF48576">
    <property type="entry name" value="Terpenoid synthases"/>
    <property type="match status" value="1"/>
</dbReference>
<dbReference type="SFLD" id="SFLDS00005">
    <property type="entry name" value="Isoprenoid_Synthase_Type_I"/>
    <property type="match status" value="1"/>
</dbReference>
<dbReference type="Proteomes" id="UP000694864">
    <property type="component" value="Chromosome 10"/>
</dbReference>
<dbReference type="Gene3D" id="1.50.10.130">
    <property type="entry name" value="Terpene synthase, N-terminal domain"/>
    <property type="match status" value="1"/>
</dbReference>
<evidence type="ECO:0000313" key="6">
    <source>
        <dbReference type="Proteomes" id="UP000694864"/>
    </source>
</evidence>
<evidence type="ECO:0000256" key="2">
    <source>
        <dbReference type="ARBA" id="ARBA00022842"/>
    </source>
</evidence>
<dbReference type="RefSeq" id="XP_019086441.1">
    <property type="nucleotide sequence ID" value="XM_019230896.1"/>
</dbReference>
<evidence type="ECO:0000256" key="1">
    <source>
        <dbReference type="ARBA" id="ARBA00022723"/>
    </source>
</evidence>
<dbReference type="SFLD" id="SFLDG01019">
    <property type="entry name" value="Terpene_Cyclase_Like_1_C_Termi"/>
    <property type="match status" value="1"/>
</dbReference>
<keyword evidence="6" id="KW-1185">Reference proteome</keyword>